<evidence type="ECO:0000256" key="2">
    <source>
        <dbReference type="ARBA" id="ARBA00023002"/>
    </source>
</evidence>
<comment type="caution">
    <text evidence="5">The sequence shown here is derived from an EMBL/GenBank/DDBJ whole genome shotgun (WGS) entry which is preliminary data.</text>
</comment>
<dbReference type="EMBL" id="LFWZ01000017">
    <property type="protein sequence ID" value="KON30967.1"/>
    <property type="molecule type" value="Genomic_DNA"/>
</dbReference>
<dbReference type="AlphaFoldDB" id="A0A0M0BQX9"/>
<accession>A0A0M0BQX9</accession>
<dbReference type="SUPFAM" id="SSF51905">
    <property type="entry name" value="FAD/NAD(P)-binding domain"/>
    <property type="match status" value="1"/>
</dbReference>
<feature type="domain" description="Fumarate reductase/succinate dehydrogenase flavoprotein-like C-terminal" evidence="4">
    <location>
        <begin position="234"/>
        <end position="351"/>
    </location>
</feature>
<name>A0A0M0BQX9_9ARCH</name>
<evidence type="ECO:0000259" key="4">
    <source>
        <dbReference type="Pfam" id="PF02910"/>
    </source>
</evidence>
<evidence type="ECO:0008006" key="7">
    <source>
        <dbReference type="Google" id="ProtNLM"/>
    </source>
</evidence>
<evidence type="ECO:0000313" key="5">
    <source>
        <dbReference type="EMBL" id="KON30967.1"/>
    </source>
</evidence>
<dbReference type="InterPro" id="IPR015939">
    <property type="entry name" value="Fum_Rdtase/Succ_DH_flav-like_C"/>
</dbReference>
<reference evidence="5 6" key="1">
    <citation type="submission" date="2015-06" db="EMBL/GenBank/DDBJ databases">
        <title>New insights into the roles of widespread benthic archaea in carbon and nitrogen cycling.</title>
        <authorList>
            <person name="Lazar C.S."/>
            <person name="Baker B.J."/>
            <person name="Seitz K.W."/>
            <person name="Hyde A.S."/>
            <person name="Dick G.J."/>
            <person name="Hinrichs K.-U."/>
            <person name="Teske A.P."/>
        </authorList>
    </citation>
    <scope>NUCLEOTIDE SEQUENCE [LARGE SCALE GENOMIC DNA]</scope>
    <source>
        <strain evidence="5">DG-45</strain>
    </source>
</reference>
<proteinExistence type="predicted"/>
<dbReference type="SUPFAM" id="SSF56425">
    <property type="entry name" value="Succinate dehydrogenase/fumarate reductase flavoprotein, catalytic domain"/>
    <property type="match status" value="1"/>
</dbReference>
<feature type="domain" description="FAD-dependent oxidoreductase 2 FAD-binding" evidence="3">
    <location>
        <begin position="1"/>
        <end position="176"/>
    </location>
</feature>
<dbReference type="Gene3D" id="3.90.700.10">
    <property type="entry name" value="Succinate dehydrogenase/fumarate reductase flavoprotein, catalytic domain"/>
    <property type="match status" value="1"/>
</dbReference>
<protein>
    <recommendedName>
        <fullName evidence="7">Fumarate reductase/succinate dehydrogenase flavoprotein-like C-terminal domain-containing protein</fullName>
    </recommendedName>
</protein>
<dbReference type="Pfam" id="PF00890">
    <property type="entry name" value="FAD_binding_2"/>
    <property type="match status" value="1"/>
</dbReference>
<dbReference type="PANTHER" id="PTHR11632">
    <property type="entry name" value="SUCCINATE DEHYDROGENASE 2 FLAVOPROTEIN SUBUNIT"/>
    <property type="match status" value="1"/>
</dbReference>
<sequence>MAYHVGADLVDMEMMLFYPTVAVWPPNLQGTPFLYEYVDGGVLEITDAGGRPIIPRDPTPLRDEACEIIYREILEGRPSPHGGVYYDVSAGPASREEKERHFSQRHFAREIWTNRERLEELAGIDILEERVEVAPTAHYPLGGVRINEVCETTVRGLYASPECAGNFEGANRMSGTAFSGCVVFGAIAGASAAEWAERAPDAHAEEGQVAEEGERIRSLFELKEGEVRPIDVTRRVQGIMSRYVGRYGRDEKGLTTAIKSIRELRETMLPRVRVPEIKVFNVELVHALGAPAALDAAELTAEAARLRRETRGHHARTDFPDRDDGGWLKHTIVRKRRGRLEAATAPVIREPLRTR</sequence>
<keyword evidence="1" id="KW-0285">Flavoprotein</keyword>
<keyword evidence="2" id="KW-0560">Oxidoreductase</keyword>
<dbReference type="Proteomes" id="UP000037210">
    <property type="component" value="Unassembled WGS sequence"/>
</dbReference>
<dbReference type="SUPFAM" id="SSF46977">
    <property type="entry name" value="Succinate dehydrogenase/fumarate reductase flavoprotein C-terminal domain"/>
    <property type="match status" value="1"/>
</dbReference>
<dbReference type="GO" id="GO:0016491">
    <property type="term" value="F:oxidoreductase activity"/>
    <property type="evidence" value="ECO:0007669"/>
    <property type="project" value="UniProtKB-KW"/>
</dbReference>
<dbReference type="InterPro" id="IPR030664">
    <property type="entry name" value="SdhA/FrdA/AprA"/>
</dbReference>
<gene>
    <name evidence="5" type="ORF">AC482_02465</name>
</gene>
<organism evidence="5 6">
    <name type="scientific">miscellaneous Crenarchaeota group-15 archaeon DG-45</name>
    <dbReference type="NCBI Taxonomy" id="1685127"/>
    <lineage>
        <taxon>Archaea</taxon>
        <taxon>Candidatus Bathyarchaeota</taxon>
        <taxon>MCG-15</taxon>
    </lineage>
</organism>
<dbReference type="PANTHER" id="PTHR11632:SF51">
    <property type="entry name" value="SUCCINATE DEHYDROGENASE [UBIQUINONE] FLAVOPROTEIN SUBUNIT, MITOCHONDRIAL"/>
    <property type="match status" value="1"/>
</dbReference>
<dbReference type="Gene3D" id="1.20.58.100">
    <property type="entry name" value="Fumarate reductase/succinate dehydrogenase flavoprotein-like, C-terminal domain"/>
    <property type="match status" value="1"/>
</dbReference>
<dbReference type="InterPro" id="IPR037099">
    <property type="entry name" value="Fum_R/Succ_DH_flav-like_C_sf"/>
</dbReference>
<dbReference type="InterPro" id="IPR003953">
    <property type="entry name" value="FAD-dep_OxRdtase_2_FAD-bd"/>
</dbReference>
<evidence type="ECO:0000259" key="3">
    <source>
        <dbReference type="Pfam" id="PF00890"/>
    </source>
</evidence>
<dbReference type="InterPro" id="IPR036188">
    <property type="entry name" value="FAD/NAD-bd_sf"/>
</dbReference>
<dbReference type="Pfam" id="PF02910">
    <property type="entry name" value="Succ_DH_flav_C"/>
    <property type="match status" value="1"/>
</dbReference>
<evidence type="ECO:0000313" key="6">
    <source>
        <dbReference type="Proteomes" id="UP000037210"/>
    </source>
</evidence>
<dbReference type="Gene3D" id="3.50.50.60">
    <property type="entry name" value="FAD/NAD(P)-binding domain"/>
    <property type="match status" value="1"/>
</dbReference>
<dbReference type="InterPro" id="IPR027477">
    <property type="entry name" value="Succ_DH/fumarate_Rdtase_cat_sf"/>
</dbReference>
<evidence type="ECO:0000256" key="1">
    <source>
        <dbReference type="ARBA" id="ARBA00022630"/>
    </source>
</evidence>